<dbReference type="InterPro" id="IPR018063">
    <property type="entry name" value="SAM_MeTrfase_RsmI_CS"/>
</dbReference>
<dbReference type="PANTHER" id="PTHR46111">
    <property type="entry name" value="RIBOSOMAL RNA SMALL SUBUNIT METHYLTRANSFERASE I"/>
    <property type="match status" value="1"/>
</dbReference>
<feature type="domain" description="RsmI HTH" evidence="8">
    <location>
        <begin position="234"/>
        <end position="276"/>
    </location>
</feature>
<comment type="function">
    <text evidence="6">Catalyzes the 2'-O-methylation of the ribose of cytidine 1402 (C1402) in 16S rRNA.</text>
</comment>
<dbReference type="GO" id="GO:0070677">
    <property type="term" value="F:rRNA (cytosine-2'-O-)-methyltransferase activity"/>
    <property type="evidence" value="ECO:0007669"/>
    <property type="project" value="UniProtKB-UniRule"/>
</dbReference>
<dbReference type="EC" id="2.1.1.198" evidence="6"/>
<keyword evidence="1 6" id="KW-0963">Cytoplasm</keyword>
<comment type="caution">
    <text evidence="9">The sequence shown here is derived from an EMBL/GenBank/DDBJ whole genome shotgun (WGS) entry which is preliminary data.</text>
</comment>
<evidence type="ECO:0000313" key="10">
    <source>
        <dbReference type="Proteomes" id="UP001165413"/>
    </source>
</evidence>
<evidence type="ECO:0000256" key="6">
    <source>
        <dbReference type="HAMAP-Rule" id="MF_01877"/>
    </source>
</evidence>
<dbReference type="Pfam" id="PF23016">
    <property type="entry name" value="RsmI_C"/>
    <property type="match status" value="1"/>
</dbReference>
<organism evidence="9 10">
    <name type="scientific">Opacimonas viscosa</name>
    <dbReference type="NCBI Taxonomy" id="2961944"/>
    <lineage>
        <taxon>Bacteria</taxon>
        <taxon>Pseudomonadati</taxon>
        <taxon>Pseudomonadota</taxon>
        <taxon>Gammaproteobacteria</taxon>
        <taxon>Alteromonadales</taxon>
        <taxon>Alteromonadaceae</taxon>
        <taxon>Opacimonas</taxon>
    </lineage>
</organism>
<dbReference type="GO" id="GO:0005737">
    <property type="term" value="C:cytoplasm"/>
    <property type="evidence" value="ECO:0007669"/>
    <property type="project" value="UniProtKB-SubCell"/>
</dbReference>
<comment type="catalytic activity">
    <reaction evidence="6">
        <text>cytidine(1402) in 16S rRNA + S-adenosyl-L-methionine = 2'-O-methylcytidine(1402) in 16S rRNA + S-adenosyl-L-homocysteine + H(+)</text>
        <dbReference type="Rhea" id="RHEA:42924"/>
        <dbReference type="Rhea" id="RHEA-COMP:10285"/>
        <dbReference type="Rhea" id="RHEA-COMP:10286"/>
        <dbReference type="ChEBI" id="CHEBI:15378"/>
        <dbReference type="ChEBI" id="CHEBI:57856"/>
        <dbReference type="ChEBI" id="CHEBI:59789"/>
        <dbReference type="ChEBI" id="CHEBI:74495"/>
        <dbReference type="ChEBI" id="CHEBI:82748"/>
        <dbReference type="EC" id="2.1.1.198"/>
    </reaction>
</comment>
<reference evidence="9" key="1">
    <citation type="submission" date="2022-07" db="EMBL/GenBank/DDBJ databases">
        <title>Characterization of the Novel Bacterium Alteromonas immobilis LMIT006 and Alteromonas gregis LMIT007.</title>
        <authorList>
            <person name="Lin X."/>
        </authorList>
    </citation>
    <scope>NUCLEOTIDE SEQUENCE</scope>
    <source>
        <strain evidence="9">LMIT007</strain>
    </source>
</reference>
<sequence length="279" mass="30559">MSDTGFLYIVPTPIGNLQDITQRAIQVLSEVSAIACEDTRHSRILLEHLGIKKPTFSIHDHNESQRIELVIERLEKGESLALISDAGTPLISDPGYKIVHACRKQNLPVVSLPGPCAAIAALAGSGLPSDTFTFKGFFPVKHQAKQNLAHTLLTETATSIFYEAPRRILDTLSVLAEMLPAEQNIVVAKEISKTFETYRYGSAESVHAWFAAEDVRQKGEFVILVSPGLAQDEALPMAAQDLLRLLYTEMPPKKAAGVVATHYGLKKNTLYQWALANLG</sequence>
<evidence type="ECO:0000256" key="5">
    <source>
        <dbReference type="ARBA" id="ARBA00022691"/>
    </source>
</evidence>
<evidence type="ECO:0000313" key="9">
    <source>
        <dbReference type="EMBL" id="MCP3427916.1"/>
    </source>
</evidence>
<dbReference type="NCBIfam" id="TIGR00096">
    <property type="entry name" value="16S rRNA (cytidine(1402)-2'-O)-methyltransferase"/>
    <property type="match status" value="1"/>
</dbReference>
<dbReference type="Gene3D" id="3.30.950.10">
    <property type="entry name" value="Methyltransferase, Cobalt-precorrin-4 Transmethylase, Domain 2"/>
    <property type="match status" value="1"/>
</dbReference>
<dbReference type="InterPro" id="IPR008189">
    <property type="entry name" value="rRNA_ssu_MeTfrase_I"/>
</dbReference>
<dbReference type="InterPro" id="IPR035996">
    <property type="entry name" value="4pyrrol_Methylase_sf"/>
</dbReference>
<keyword evidence="3 6" id="KW-0489">Methyltransferase</keyword>
<dbReference type="RefSeq" id="WP_254098746.1">
    <property type="nucleotide sequence ID" value="NZ_JANATA010000003.1"/>
</dbReference>
<comment type="subcellular location">
    <subcellularLocation>
        <location evidence="6">Cytoplasm</location>
    </subcellularLocation>
</comment>
<evidence type="ECO:0000256" key="2">
    <source>
        <dbReference type="ARBA" id="ARBA00022552"/>
    </source>
</evidence>
<dbReference type="Proteomes" id="UP001165413">
    <property type="component" value="Unassembled WGS sequence"/>
</dbReference>
<keyword evidence="5 6" id="KW-0949">S-adenosyl-L-methionine</keyword>
<proteinExistence type="inferred from homology"/>
<dbReference type="AlphaFoldDB" id="A0AA42BNZ6"/>
<keyword evidence="2 6" id="KW-0698">rRNA processing</keyword>
<dbReference type="Gene3D" id="3.40.1010.10">
    <property type="entry name" value="Cobalt-precorrin-4 Transmethylase, Domain 1"/>
    <property type="match status" value="1"/>
</dbReference>
<dbReference type="FunFam" id="3.30.950.10:FF:000002">
    <property type="entry name" value="Ribosomal RNA small subunit methyltransferase I"/>
    <property type="match status" value="1"/>
</dbReference>
<name>A0AA42BNZ6_9ALTE</name>
<feature type="domain" description="Tetrapyrrole methylase" evidence="7">
    <location>
        <begin position="7"/>
        <end position="204"/>
    </location>
</feature>
<comment type="similarity">
    <text evidence="6">Belongs to the methyltransferase superfamily. RsmI family.</text>
</comment>
<dbReference type="CDD" id="cd11648">
    <property type="entry name" value="RsmI"/>
    <property type="match status" value="1"/>
</dbReference>
<dbReference type="PIRSF" id="PIRSF005917">
    <property type="entry name" value="MTase_YraL"/>
    <property type="match status" value="1"/>
</dbReference>
<protein>
    <recommendedName>
        <fullName evidence="6">Ribosomal RNA small subunit methyltransferase I</fullName>
        <ecNumber evidence="6">2.1.1.198</ecNumber>
    </recommendedName>
    <alternativeName>
        <fullName evidence="6">16S rRNA 2'-O-ribose C1402 methyltransferase</fullName>
    </alternativeName>
    <alternativeName>
        <fullName evidence="6">rRNA (cytidine-2'-O-)-methyltransferase RsmI</fullName>
    </alternativeName>
</protein>
<evidence type="ECO:0000256" key="1">
    <source>
        <dbReference type="ARBA" id="ARBA00022490"/>
    </source>
</evidence>
<accession>A0AA42BNZ6</accession>
<dbReference type="InterPro" id="IPR014776">
    <property type="entry name" value="4pyrrole_Mease_sub2"/>
</dbReference>
<dbReference type="InterPro" id="IPR053910">
    <property type="entry name" value="RsmI_HTH"/>
</dbReference>
<evidence type="ECO:0000256" key="4">
    <source>
        <dbReference type="ARBA" id="ARBA00022679"/>
    </source>
</evidence>
<dbReference type="FunFam" id="3.40.1010.10:FF:000002">
    <property type="entry name" value="Ribosomal RNA small subunit methyltransferase I"/>
    <property type="match status" value="1"/>
</dbReference>
<dbReference type="SUPFAM" id="SSF53790">
    <property type="entry name" value="Tetrapyrrole methylase"/>
    <property type="match status" value="1"/>
</dbReference>
<dbReference type="InterPro" id="IPR000878">
    <property type="entry name" value="4pyrrol_Mease"/>
</dbReference>
<keyword evidence="4 6" id="KW-0808">Transferase</keyword>
<evidence type="ECO:0000259" key="7">
    <source>
        <dbReference type="Pfam" id="PF00590"/>
    </source>
</evidence>
<dbReference type="EMBL" id="JANATA010000003">
    <property type="protein sequence ID" value="MCP3427916.1"/>
    <property type="molecule type" value="Genomic_DNA"/>
</dbReference>
<dbReference type="PROSITE" id="PS01296">
    <property type="entry name" value="RSMI"/>
    <property type="match status" value="1"/>
</dbReference>
<dbReference type="HAMAP" id="MF_01877">
    <property type="entry name" value="16SrRNA_methyltr_I"/>
    <property type="match status" value="1"/>
</dbReference>
<dbReference type="PANTHER" id="PTHR46111:SF1">
    <property type="entry name" value="RIBOSOMAL RNA SMALL SUBUNIT METHYLTRANSFERASE I"/>
    <property type="match status" value="1"/>
</dbReference>
<evidence type="ECO:0000256" key="3">
    <source>
        <dbReference type="ARBA" id="ARBA00022603"/>
    </source>
</evidence>
<gene>
    <name evidence="6 9" type="primary">rsmI</name>
    <name evidence="9" type="ORF">NLF92_03030</name>
</gene>
<dbReference type="InterPro" id="IPR014777">
    <property type="entry name" value="4pyrrole_Mease_sub1"/>
</dbReference>
<dbReference type="Pfam" id="PF00590">
    <property type="entry name" value="TP_methylase"/>
    <property type="match status" value="1"/>
</dbReference>
<keyword evidence="10" id="KW-1185">Reference proteome</keyword>
<evidence type="ECO:0000259" key="8">
    <source>
        <dbReference type="Pfam" id="PF23016"/>
    </source>
</evidence>